<keyword evidence="2" id="KW-1185">Reference proteome</keyword>
<dbReference type="PANTHER" id="PTHR36922">
    <property type="entry name" value="BLL2446 PROTEIN"/>
    <property type="match status" value="1"/>
</dbReference>
<accession>A0A8S8XAR0</accession>
<name>A0A8S8XAR0_9PROT</name>
<dbReference type="Pfam" id="PF09351">
    <property type="entry name" value="DUF1993"/>
    <property type="match status" value="1"/>
</dbReference>
<dbReference type="Proteomes" id="UP000681075">
    <property type="component" value="Unassembled WGS sequence"/>
</dbReference>
<dbReference type="AlphaFoldDB" id="A0A8S8XAR0"/>
<dbReference type="Gene3D" id="1.20.120.450">
    <property type="entry name" value="dinb family like domain"/>
    <property type="match status" value="1"/>
</dbReference>
<dbReference type="PANTHER" id="PTHR36922:SF1">
    <property type="entry name" value="DUF1993 DOMAIN-CONTAINING PROTEIN"/>
    <property type="match status" value="1"/>
</dbReference>
<reference evidence="1" key="1">
    <citation type="submission" date="2021-02" db="EMBL/GenBank/DDBJ databases">
        <title>Genome sequence of Rhodospirillales sp. strain TMPK1 isolated from soil.</title>
        <authorList>
            <person name="Nakai R."/>
            <person name="Kusada H."/>
            <person name="Tamaki H."/>
        </authorList>
    </citation>
    <scope>NUCLEOTIDE SEQUENCE</scope>
    <source>
        <strain evidence="1">TMPK1</strain>
    </source>
</reference>
<organism evidence="1 2">
    <name type="scientific">Roseiterribacter gracilis</name>
    <dbReference type="NCBI Taxonomy" id="2812848"/>
    <lineage>
        <taxon>Bacteria</taxon>
        <taxon>Pseudomonadati</taxon>
        <taxon>Pseudomonadota</taxon>
        <taxon>Alphaproteobacteria</taxon>
        <taxon>Rhodospirillales</taxon>
        <taxon>Roseiterribacteraceae</taxon>
        <taxon>Roseiterribacter</taxon>
    </lineage>
</organism>
<proteinExistence type="predicted"/>
<sequence length="176" mass="19459">MSLSMYEVTVPTLLRGFEVLTSYLDKGATYATENKIDPAVLLTARLYPDMQPLSAQIQRASDNAKGAITRLTGAPTPGFPDTETTFDELKERIAKTAALLKDLQPSQFDGSDARIVEMRLGGAVRTLRGDTYLLQVLLPNFFFHLTTAHDILRHNGLKIGKLDYFGELHFLDAKAA</sequence>
<dbReference type="InterPro" id="IPR018531">
    <property type="entry name" value="DUF1993"/>
</dbReference>
<dbReference type="InterPro" id="IPR034660">
    <property type="entry name" value="DinB/YfiT-like"/>
</dbReference>
<evidence type="ECO:0000313" key="1">
    <source>
        <dbReference type="EMBL" id="GIL38447.1"/>
    </source>
</evidence>
<dbReference type="RefSeq" id="WP_420241473.1">
    <property type="nucleotide sequence ID" value="NZ_BOPV01000001.1"/>
</dbReference>
<evidence type="ECO:0000313" key="2">
    <source>
        <dbReference type="Proteomes" id="UP000681075"/>
    </source>
</evidence>
<protein>
    <recommendedName>
        <fullName evidence="3">DUF1993 domain-containing protein</fullName>
    </recommendedName>
</protein>
<comment type="caution">
    <text evidence="1">The sequence shown here is derived from an EMBL/GenBank/DDBJ whole genome shotgun (WGS) entry which is preliminary data.</text>
</comment>
<dbReference type="EMBL" id="BOPV01000001">
    <property type="protein sequence ID" value="GIL38447.1"/>
    <property type="molecule type" value="Genomic_DNA"/>
</dbReference>
<evidence type="ECO:0008006" key="3">
    <source>
        <dbReference type="Google" id="ProtNLM"/>
    </source>
</evidence>
<dbReference type="SUPFAM" id="SSF109854">
    <property type="entry name" value="DinB/YfiT-like putative metalloenzymes"/>
    <property type="match status" value="1"/>
</dbReference>
<gene>
    <name evidence="1" type="ORF">TMPK1_06840</name>
</gene>